<keyword evidence="5" id="KW-0723">Serine/threonine-protein kinase</keyword>
<evidence type="ECO:0000256" key="17">
    <source>
        <dbReference type="ARBA" id="ARBA00023170"/>
    </source>
</evidence>
<dbReference type="CDD" id="cd00028">
    <property type="entry name" value="B_lectin"/>
    <property type="match status" value="1"/>
</dbReference>
<comment type="catalytic activity">
    <reaction evidence="19">
        <text>L-threonyl-[protein] + ATP = O-phospho-L-threonyl-[protein] + ADP + H(+)</text>
        <dbReference type="Rhea" id="RHEA:46608"/>
        <dbReference type="Rhea" id="RHEA-COMP:11060"/>
        <dbReference type="Rhea" id="RHEA-COMP:11605"/>
        <dbReference type="ChEBI" id="CHEBI:15378"/>
        <dbReference type="ChEBI" id="CHEBI:30013"/>
        <dbReference type="ChEBI" id="CHEBI:30616"/>
        <dbReference type="ChEBI" id="CHEBI:61977"/>
        <dbReference type="ChEBI" id="CHEBI:456216"/>
        <dbReference type="EC" id="2.7.11.1"/>
    </reaction>
</comment>
<keyword evidence="6" id="KW-0597">Phosphoprotein</keyword>
<keyword evidence="7" id="KW-0808">Transferase</keyword>
<evidence type="ECO:0000256" key="13">
    <source>
        <dbReference type="ARBA" id="ARBA00022840"/>
    </source>
</evidence>
<comment type="function">
    <text evidence="1">Involved in sporophytic self-incompatibility system (the inability of flowering plants to achieve self-fertilization).</text>
</comment>
<gene>
    <name evidence="23" type="ORF">EUTSA_v10022025mg</name>
</gene>
<evidence type="ECO:0000256" key="5">
    <source>
        <dbReference type="ARBA" id="ARBA00022527"/>
    </source>
</evidence>
<evidence type="ECO:0000256" key="2">
    <source>
        <dbReference type="ARBA" id="ARBA00004251"/>
    </source>
</evidence>
<evidence type="ECO:0000256" key="9">
    <source>
        <dbReference type="ARBA" id="ARBA00022729"/>
    </source>
</evidence>
<keyword evidence="9" id="KW-0732">Signal</keyword>
<evidence type="ECO:0000256" key="21">
    <source>
        <dbReference type="SAM" id="Phobius"/>
    </source>
</evidence>
<keyword evidence="17" id="KW-0675">Receptor</keyword>
<evidence type="ECO:0000256" key="15">
    <source>
        <dbReference type="ARBA" id="ARBA00023136"/>
    </source>
</evidence>
<evidence type="ECO:0000256" key="16">
    <source>
        <dbReference type="ARBA" id="ARBA00023157"/>
    </source>
</evidence>
<evidence type="ECO:0000256" key="11">
    <source>
        <dbReference type="ARBA" id="ARBA00022741"/>
    </source>
</evidence>
<dbReference type="SMART" id="SM00108">
    <property type="entry name" value="B_lectin"/>
    <property type="match status" value="1"/>
</dbReference>
<dbReference type="OrthoDB" id="785331at2759"/>
<organism evidence="23 24">
    <name type="scientific">Eutrema salsugineum</name>
    <name type="common">Saltwater cress</name>
    <name type="synonym">Sisymbrium salsugineum</name>
    <dbReference type="NCBI Taxonomy" id="72664"/>
    <lineage>
        <taxon>Eukaryota</taxon>
        <taxon>Viridiplantae</taxon>
        <taxon>Streptophyta</taxon>
        <taxon>Embryophyta</taxon>
        <taxon>Tracheophyta</taxon>
        <taxon>Spermatophyta</taxon>
        <taxon>Magnoliopsida</taxon>
        <taxon>eudicotyledons</taxon>
        <taxon>Gunneridae</taxon>
        <taxon>Pentapetalae</taxon>
        <taxon>rosids</taxon>
        <taxon>malvids</taxon>
        <taxon>Brassicales</taxon>
        <taxon>Brassicaceae</taxon>
        <taxon>Eutremeae</taxon>
        <taxon>Eutrema</taxon>
    </lineage>
</organism>
<dbReference type="Gramene" id="ESQ48835">
    <property type="protein sequence ID" value="ESQ48835"/>
    <property type="gene ID" value="EUTSA_v10022025mg"/>
</dbReference>
<keyword evidence="14 21" id="KW-1133">Transmembrane helix</keyword>
<keyword evidence="4" id="KW-1003">Cell membrane</keyword>
<dbReference type="InterPro" id="IPR035446">
    <property type="entry name" value="SLSG/EP1"/>
</dbReference>
<dbReference type="Pfam" id="PF01453">
    <property type="entry name" value="B_lectin"/>
    <property type="match status" value="1"/>
</dbReference>
<comment type="catalytic activity">
    <reaction evidence="20">
        <text>L-seryl-[protein] + ATP = O-phospho-L-seryl-[protein] + ADP + H(+)</text>
        <dbReference type="Rhea" id="RHEA:17989"/>
        <dbReference type="Rhea" id="RHEA-COMP:9863"/>
        <dbReference type="Rhea" id="RHEA-COMP:11604"/>
        <dbReference type="ChEBI" id="CHEBI:15378"/>
        <dbReference type="ChEBI" id="CHEBI:29999"/>
        <dbReference type="ChEBI" id="CHEBI:30616"/>
        <dbReference type="ChEBI" id="CHEBI:83421"/>
        <dbReference type="ChEBI" id="CHEBI:456216"/>
        <dbReference type="EC" id="2.7.11.1"/>
    </reaction>
</comment>
<dbReference type="GO" id="GO:0005524">
    <property type="term" value="F:ATP binding"/>
    <property type="evidence" value="ECO:0007669"/>
    <property type="project" value="UniProtKB-KW"/>
</dbReference>
<dbReference type="Gene3D" id="2.90.10.10">
    <property type="entry name" value="Bulb-type lectin domain"/>
    <property type="match status" value="1"/>
</dbReference>
<name>V4LED0_EUTSA</name>
<dbReference type="GO" id="GO:0030246">
    <property type="term" value="F:carbohydrate binding"/>
    <property type="evidence" value="ECO:0007669"/>
    <property type="project" value="UniProtKB-KW"/>
</dbReference>
<evidence type="ECO:0000259" key="22">
    <source>
        <dbReference type="PROSITE" id="PS50927"/>
    </source>
</evidence>
<dbReference type="PANTHER" id="PTHR32444">
    <property type="entry name" value="BULB-TYPE LECTIN DOMAIN-CONTAINING PROTEIN"/>
    <property type="match status" value="1"/>
</dbReference>
<comment type="subcellular location">
    <subcellularLocation>
        <location evidence="2">Cell membrane</location>
        <topology evidence="2">Single-pass type I membrane protein</topology>
    </subcellularLocation>
</comment>
<dbReference type="InterPro" id="IPR001480">
    <property type="entry name" value="Bulb-type_lectin_dom"/>
</dbReference>
<dbReference type="Pfam" id="PF00954">
    <property type="entry name" value="S_locus_glycop"/>
    <property type="match status" value="1"/>
</dbReference>
<dbReference type="PIRSF" id="PIRSF002686">
    <property type="entry name" value="SLG"/>
    <property type="match status" value="1"/>
</dbReference>
<keyword evidence="24" id="KW-1185">Reference proteome</keyword>
<feature type="domain" description="Bulb-type lectin" evidence="22">
    <location>
        <begin position="32"/>
        <end position="158"/>
    </location>
</feature>
<keyword evidence="13" id="KW-0067">ATP-binding</keyword>
<keyword evidence="8 21" id="KW-0812">Transmembrane</keyword>
<evidence type="ECO:0000256" key="19">
    <source>
        <dbReference type="ARBA" id="ARBA00047899"/>
    </source>
</evidence>
<evidence type="ECO:0000256" key="12">
    <source>
        <dbReference type="ARBA" id="ARBA00022777"/>
    </source>
</evidence>
<proteinExistence type="predicted"/>
<feature type="transmembrane region" description="Helical" evidence="21">
    <location>
        <begin position="12"/>
        <end position="33"/>
    </location>
</feature>
<evidence type="ECO:0000313" key="24">
    <source>
        <dbReference type="Proteomes" id="UP000030689"/>
    </source>
</evidence>
<keyword evidence="10" id="KW-0430">Lectin</keyword>
<dbReference type="FunFam" id="2.90.10.10:FF:000009">
    <property type="entry name" value="Receptor-like serine/threonine-protein kinase SD1-8"/>
    <property type="match status" value="1"/>
</dbReference>
<dbReference type="EMBL" id="KI517408">
    <property type="protein sequence ID" value="ESQ48835.1"/>
    <property type="molecule type" value="Genomic_DNA"/>
</dbReference>
<dbReference type="eggNOG" id="ENOG502QS2H">
    <property type="taxonomic scope" value="Eukaryota"/>
</dbReference>
<sequence length="385" mass="43674">MRGVIPNYHHSYTFFFFVVFVNLFSHVFSINTLSSTESLTISSNRTVVSPGDVFELGFFKTTRSSSRDGDRWYLGIWYKKTTERTYVWVANRDNPVSNPNATLKISDANLVLLDQSDTLIWSTNLTRAVKSPVVAELLGNGNLVLRDSKTKDDPNQFLWQSFDFPVDTLLPEMKIGWGLRTGHNRFLKSWRSPNDPSSGDYSFKLETGGLPEFYLKKGAFKVYRTGPWNGIRFSGIPKMQQGSYIVDNFIEKREEVAYTFRVTTTNHSFNSRITLSSNGLLQIYTWNPTAPEPNMFLFFPSDDCDLYSVCGSYSYCDMKTSPVCNCIGGFVPKNVTAWGLGDASDGCVRRTPLSCGRGDRFLRMEKMKLPETSRVNVDVGIELKE</sequence>
<keyword evidence="11" id="KW-0547">Nucleotide-binding</keyword>
<evidence type="ECO:0000256" key="4">
    <source>
        <dbReference type="ARBA" id="ARBA00022475"/>
    </source>
</evidence>
<dbReference type="GO" id="GO:0005886">
    <property type="term" value="C:plasma membrane"/>
    <property type="evidence" value="ECO:0007669"/>
    <property type="project" value="UniProtKB-SubCell"/>
</dbReference>
<dbReference type="KEGG" id="eus:EUTSA_v10022025mg"/>
<accession>V4LED0</accession>
<dbReference type="PROSITE" id="PS50927">
    <property type="entry name" value="BULB_LECTIN"/>
    <property type="match status" value="1"/>
</dbReference>
<dbReference type="EC" id="2.7.11.1" evidence="3"/>
<dbReference type="AlphaFoldDB" id="V4LED0"/>
<feature type="non-terminal residue" evidence="23">
    <location>
        <position position="385"/>
    </location>
</feature>
<evidence type="ECO:0000256" key="14">
    <source>
        <dbReference type="ARBA" id="ARBA00022989"/>
    </source>
</evidence>
<dbReference type="STRING" id="72664.V4LED0"/>
<protein>
    <recommendedName>
        <fullName evidence="3">non-specific serine/threonine protein kinase</fullName>
        <ecNumber evidence="3">2.7.11.1</ecNumber>
    </recommendedName>
</protein>
<reference evidence="23 24" key="1">
    <citation type="journal article" date="2013" name="Front. Plant Sci.">
        <title>The Reference Genome of the Halophytic Plant Eutrema salsugineum.</title>
        <authorList>
            <person name="Yang R."/>
            <person name="Jarvis D.E."/>
            <person name="Chen H."/>
            <person name="Beilstein M.A."/>
            <person name="Grimwood J."/>
            <person name="Jenkins J."/>
            <person name="Shu S."/>
            <person name="Prochnik S."/>
            <person name="Xin M."/>
            <person name="Ma C."/>
            <person name="Schmutz J."/>
            <person name="Wing R.A."/>
            <person name="Mitchell-Olds T."/>
            <person name="Schumaker K.S."/>
            <person name="Wang X."/>
        </authorList>
    </citation>
    <scope>NUCLEOTIDE SEQUENCE [LARGE SCALE GENOMIC DNA]</scope>
</reference>
<dbReference type="SUPFAM" id="SSF51110">
    <property type="entry name" value="alpha-D-mannose-specific plant lectins"/>
    <property type="match status" value="1"/>
</dbReference>
<evidence type="ECO:0000256" key="20">
    <source>
        <dbReference type="ARBA" id="ARBA00048679"/>
    </source>
</evidence>
<dbReference type="InterPro" id="IPR036426">
    <property type="entry name" value="Bulb-type_lectin_dom_sf"/>
</dbReference>
<evidence type="ECO:0000313" key="23">
    <source>
        <dbReference type="EMBL" id="ESQ48835.1"/>
    </source>
</evidence>
<evidence type="ECO:0000256" key="8">
    <source>
        <dbReference type="ARBA" id="ARBA00022692"/>
    </source>
</evidence>
<dbReference type="PANTHER" id="PTHR32444:SF89">
    <property type="entry name" value="S GLYCOPROTEIN"/>
    <property type="match status" value="1"/>
</dbReference>
<keyword evidence="18" id="KW-0325">Glycoprotein</keyword>
<evidence type="ECO:0000256" key="1">
    <source>
        <dbReference type="ARBA" id="ARBA00003061"/>
    </source>
</evidence>
<keyword evidence="12" id="KW-0418">Kinase</keyword>
<dbReference type="GO" id="GO:0004674">
    <property type="term" value="F:protein serine/threonine kinase activity"/>
    <property type="evidence" value="ECO:0007669"/>
    <property type="project" value="UniProtKB-KW"/>
</dbReference>
<evidence type="ECO:0000256" key="7">
    <source>
        <dbReference type="ARBA" id="ARBA00022679"/>
    </source>
</evidence>
<evidence type="ECO:0000256" key="10">
    <source>
        <dbReference type="ARBA" id="ARBA00022734"/>
    </source>
</evidence>
<keyword evidence="16" id="KW-1015">Disulfide bond</keyword>
<keyword evidence="15 21" id="KW-0472">Membrane</keyword>
<dbReference type="OMA" id="QSDTTVW"/>
<evidence type="ECO:0000256" key="3">
    <source>
        <dbReference type="ARBA" id="ARBA00012513"/>
    </source>
</evidence>
<evidence type="ECO:0000256" key="6">
    <source>
        <dbReference type="ARBA" id="ARBA00022553"/>
    </source>
</evidence>
<dbReference type="Proteomes" id="UP000030689">
    <property type="component" value="Unassembled WGS sequence"/>
</dbReference>
<dbReference type="InterPro" id="IPR000858">
    <property type="entry name" value="S_locus_glycoprot_dom"/>
</dbReference>
<evidence type="ECO:0000256" key="18">
    <source>
        <dbReference type="ARBA" id="ARBA00023180"/>
    </source>
</evidence>
<dbReference type="GO" id="GO:0048544">
    <property type="term" value="P:recognition of pollen"/>
    <property type="evidence" value="ECO:0007669"/>
    <property type="project" value="InterPro"/>
</dbReference>